<keyword evidence="1" id="KW-0472">Membrane</keyword>
<sequence>MSLIRAGLLLRSVGRRWASSSSSWIESKIQLQKPSGETGHFSYGRNISRDPKAPSTAKPLQGDTPKTFMLRRLGHCYEVYPFIFLATAIITGMVATAYYSFSKIEVWIDRRQGQKAPWDWERTRDDYWKKSTVAFDLDGRTRKRCETMEILQDEMLEAAKRRGTR</sequence>
<name>A0A0N4XZC5_NIPBR</name>
<reference evidence="2 3" key="2">
    <citation type="submission" date="2018-11" db="EMBL/GenBank/DDBJ databases">
        <authorList>
            <consortium name="Pathogen Informatics"/>
        </authorList>
    </citation>
    <scope>NUCLEOTIDE SEQUENCE [LARGE SCALE GENOMIC DNA]</scope>
</reference>
<reference evidence="4" key="1">
    <citation type="submission" date="2017-02" db="UniProtKB">
        <authorList>
            <consortium name="WormBaseParasite"/>
        </authorList>
    </citation>
    <scope>IDENTIFICATION</scope>
</reference>
<proteinExistence type="predicted"/>
<keyword evidence="1" id="KW-1133">Transmembrane helix</keyword>
<gene>
    <name evidence="2" type="ORF">NBR_LOCUS8520</name>
</gene>
<dbReference type="WBParaSite" id="NBR_0000851901-mRNA-1">
    <property type="protein sequence ID" value="NBR_0000851901-mRNA-1"/>
    <property type="gene ID" value="NBR_0000851901"/>
</dbReference>
<organism evidence="4">
    <name type="scientific">Nippostrongylus brasiliensis</name>
    <name type="common">Rat hookworm</name>
    <dbReference type="NCBI Taxonomy" id="27835"/>
    <lineage>
        <taxon>Eukaryota</taxon>
        <taxon>Metazoa</taxon>
        <taxon>Ecdysozoa</taxon>
        <taxon>Nematoda</taxon>
        <taxon>Chromadorea</taxon>
        <taxon>Rhabditida</taxon>
        <taxon>Rhabditina</taxon>
        <taxon>Rhabditomorpha</taxon>
        <taxon>Strongyloidea</taxon>
        <taxon>Heligmosomidae</taxon>
        <taxon>Nippostrongylus</taxon>
    </lineage>
</organism>
<evidence type="ECO:0000256" key="1">
    <source>
        <dbReference type="SAM" id="Phobius"/>
    </source>
</evidence>
<dbReference type="Proteomes" id="UP000271162">
    <property type="component" value="Unassembled WGS sequence"/>
</dbReference>
<feature type="transmembrane region" description="Helical" evidence="1">
    <location>
        <begin position="79"/>
        <end position="101"/>
    </location>
</feature>
<evidence type="ECO:0000313" key="2">
    <source>
        <dbReference type="EMBL" id="VDL72109.1"/>
    </source>
</evidence>
<keyword evidence="1" id="KW-0812">Transmembrane</keyword>
<accession>A0A0N4XZC5</accession>
<dbReference type="EMBL" id="UYSL01020017">
    <property type="protein sequence ID" value="VDL72109.1"/>
    <property type="molecule type" value="Genomic_DNA"/>
</dbReference>
<protein>
    <submittedName>
        <fullName evidence="4">NADH dehydrogenase [ubiquinone] 1 alpha subcomplex subunit 1</fullName>
    </submittedName>
</protein>
<dbReference type="STRING" id="27835.A0A0N4XZC5"/>
<keyword evidence="3" id="KW-1185">Reference proteome</keyword>
<dbReference type="OMA" id="AWFCAFL"/>
<evidence type="ECO:0000313" key="4">
    <source>
        <dbReference type="WBParaSite" id="NBR_0000851901-mRNA-1"/>
    </source>
</evidence>
<evidence type="ECO:0000313" key="3">
    <source>
        <dbReference type="Proteomes" id="UP000271162"/>
    </source>
</evidence>
<dbReference type="AlphaFoldDB" id="A0A0N4XZC5"/>